<sequence>MKYLPNNFILVIIHYKILLCLATKEFLIWFQDFSQDSNLTSLDIFQYYNELNNPIYEKTSKYVWFHDENPNIFVLEESEYEILLKDNYPPNKQNSNTQRWIITNKIILLFERWKLGCMIIGYSIRKVVENIQLNNPIYSVTLVISNSII</sequence>
<gene>
    <name evidence="1" type="ORF">cand_014750</name>
</gene>
<dbReference type="OrthoDB" id="10289991at2759"/>
<reference evidence="1 2" key="1">
    <citation type="submission" date="2016-10" db="EMBL/GenBank/DDBJ databases">
        <title>Reductive evolution of mitochondrial metabolism and differential evolution of invasion-related proteins in Cryptosporidium.</title>
        <authorList>
            <person name="Liu S."/>
            <person name="Roellig D.M."/>
            <person name="Guo Y."/>
            <person name="Li N."/>
            <person name="Frace M.A."/>
            <person name="Tang K."/>
            <person name="Zhang L."/>
            <person name="Feng Y."/>
            <person name="Xiao L."/>
        </authorList>
    </citation>
    <scope>NUCLEOTIDE SEQUENCE [LARGE SCALE GENOMIC DNA]</scope>
    <source>
        <strain evidence="1">30847</strain>
    </source>
</reference>
<dbReference type="RefSeq" id="XP_067069505.1">
    <property type="nucleotide sequence ID" value="XM_067211710.1"/>
</dbReference>
<organism evidence="1 2">
    <name type="scientific">Cryptosporidium andersoni</name>
    <dbReference type="NCBI Taxonomy" id="117008"/>
    <lineage>
        <taxon>Eukaryota</taxon>
        <taxon>Sar</taxon>
        <taxon>Alveolata</taxon>
        <taxon>Apicomplexa</taxon>
        <taxon>Conoidasida</taxon>
        <taxon>Coccidia</taxon>
        <taxon>Eucoccidiorida</taxon>
        <taxon>Eimeriorina</taxon>
        <taxon>Cryptosporidiidae</taxon>
        <taxon>Cryptosporidium</taxon>
    </lineage>
</organism>
<dbReference type="Proteomes" id="UP000186804">
    <property type="component" value="Unassembled WGS sequence"/>
</dbReference>
<proteinExistence type="predicted"/>
<evidence type="ECO:0000313" key="2">
    <source>
        <dbReference type="Proteomes" id="UP000186804"/>
    </source>
</evidence>
<dbReference type="EMBL" id="LRBS01000031">
    <property type="protein sequence ID" value="OII77659.1"/>
    <property type="molecule type" value="Genomic_DNA"/>
</dbReference>
<keyword evidence="2" id="KW-1185">Reference proteome</keyword>
<dbReference type="AlphaFoldDB" id="A0A1J4MW08"/>
<accession>A0A1J4MW08</accession>
<name>A0A1J4MW08_9CRYT</name>
<comment type="caution">
    <text evidence="1">The sequence shown here is derived from an EMBL/GenBank/DDBJ whole genome shotgun (WGS) entry which is preliminary data.</text>
</comment>
<protein>
    <submittedName>
        <fullName evidence="1">Uncharacterized protein</fullName>
    </submittedName>
</protein>
<dbReference type="VEuPathDB" id="CryptoDB:cand_014750"/>
<evidence type="ECO:0000313" key="1">
    <source>
        <dbReference type="EMBL" id="OII77659.1"/>
    </source>
</evidence>
<dbReference type="GeneID" id="92365660"/>